<keyword evidence="1" id="KW-0732">Signal</keyword>
<dbReference type="RefSeq" id="WP_074255971.1">
    <property type="nucleotide sequence ID" value="NZ_FSRL01000001.1"/>
</dbReference>
<dbReference type="OrthoDB" id="7823193at2"/>
<organism evidence="2 3">
    <name type="scientific">Vannielia litorea</name>
    <dbReference type="NCBI Taxonomy" id="1217970"/>
    <lineage>
        <taxon>Bacteria</taxon>
        <taxon>Pseudomonadati</taxon>
        <taxon>Pseudomonadota</taxon>
        <taxon>Alphaproteobacteria</taxon>
        <taxon>Rhodobacterales</taxon>
        <taxon>Paracoccaceae</taxon>
        <taxon>Vannielia</taxon>
    </lineage>
</organism>
<feature type="signal peptide" evidence="1">
    <location>
        <begin position="1"/>
        <end position="23"/>
    </location>
</feature>
<dbReference type="Pfam" id="PF11150">
    <property type="entry name" value="DUF2927"/>
    <property type="match status" value="1"/>
</dbReference>
<dbReference type="Proteomes" id="UP000184932">
    <property type="component" value="Unassembled WGS sequence"/>
</dbReference>
<accession>A0A1N6FR02</accession>
<dbReference type="STRING" id="1217970.SAMN05444002_1885"/>
<dbReference type="PROSITE" id="PS51257">
    <property type="entry name" value="PROKAR_LIPOPROTEIN"/>
    <property type="match status" value="1"/>
</dbReference>
<protein>
    <recommendedName>
        <fullName evidence="4">ATP-dependent transcriptional regulator</fullName>
    </recommendedName>
</protein>
<evidence type="ECO:0000313" key="2">
    <source>
        <dbReference type="EMBL" id="SIN97709.1"/>
    </source>
</evidence>
<reference evidence="3" key="1">
    <citation type="submission" date="2016-11" db="EMBL/GenBank/DDBJ databases">
        <authorList>
            <person name="Varghese N."/>
            <person name="Submissions S."/>
        </authorList>
    </citation>
    <scope>NUCLEOTIDE SEQUENCE [LARGE SCALE GENOMIC DNA]</scope>
    <source>
        <strain evidence="3">DSM 29440</strain>
    </source>
</reference>
<evidence type="ECO:0000256" key="1">
    <source>
        <dbReference type="SAM" id="SignalP"/>
    </source>
</evidence>
<dbReference type="EMBL" id="FSRL01000001">
    <property type="protein sequence ID" value="SIN97709.1"/>
    <property type="molecule type" value="Genomic_DNA"/>
</dbReference>
<name>A0A1N6FR02_9RHOB</name>
<gene>
    <name evidence="2" type="ORF">SAMN05444002_1885</name>
</gene>
<evidence type="ECO:0008006" key="4">
    <source>
        <dbReference type="Google" id="ProtNLM"/>
    </source>
</evidence>
<evidence type="ECO:0000313" key="3">
    <source>
        <dbReference type="Proteomes" id="UP000184932"/>
    </source>
</evidence>
<dbReference type="AlphaFoldDB" id="A0A1N6FR02"/>
<sequence length="461" mass="50115">MLNRLLPAGLALVLAACSTSSFPDVDVPQRRASYTGDLPAMRTFSTPRAAPTWRSNAQLAADFIELSFQMESGRKLPQFSRFEGPVTLAVKGSAPASLTGDLTRLVSRLRSEARIDIRMAPPGTAQPSITVQIVPKRELQRLVPQAACFVVPRVASWSEFRKARRSRTVDWASLGERQQIAVFLPGDVSPQEVRDCLHEEIAQALGPLNDLYRLPDSVFNDDNFHTVLTGFDMLMLRAYYDPSLRSGMSQAQVAARLPAILNRINPAGNRGGAGHTSYTPRAWIDSIETALGPKARPAARLDAAKRAVNISRAQGWRDNRAAFSLYALGRLSLSAEPELSLASFLEASRLYRNNPETQIQAAHVAMQLAAFSLSSGQADGTIGLIDEVLPAVRRAENAALLSTLLLLKAEAYELMGRQPQAAAVRTEALGWARYGFGADSVVRARAGEISALTPTRRASVN</sequence>
<keyword evidence="3" id="KW-1185">Reference proteome</keyword>
<feature type="chain" id="PRO_5013156260" description="ATP-dependent transcriptional regulator" evidence="1">
    <location>
        <begin position="24"/>
        <end position="461"/>
    </location>
</feature>
<proteinExistence type="predicted"/>
<dbReference type="InterPro" id="IPR021323">
    <property type="entry name" value="DUF2927"/>
</dbReference>